<dbReference type="GeneTree" id="ENSGT00390000013235"/>
<keyword evidence="5" id="KW-0539">Nucleus</keyword>
<organism evidence="7 8">
    <name type="scientific">Erpetoichthys calabaricus</name>
    <name type="common">Rope fish</name>
    <name type="synonym">Calamoichthys calabaricus</name>
    <dbReference type="NCBI Taxonomy" id="27687"/>
    <lineage>
        <taxon>Eukaryota</taxon>
        <taxon>Metazoa</taxon>
        <taxon>Chordata</taxon>
        <taxon>Craniata</taxon>
        <taxon>Vertebrata</taxon>
        <taxon>Euteleostomi</taxon>
        <taxon>Actinopterygii</taxon>
        <taxon>Polypteriformes</taxon>
        <taxon>Polypteridae</taxon>
        <taxon>Erpetoichthys</taxon>
    </lineage>
</organism>
<dbReference type="Proteomes" id="UP000694620">
    <property type="component" value="Chromosome 12"/>
</dbReference>
<dbReference type="PANTHER" id="PTHR48208:SF2">
    <property type="entry name" value="CENTROMERE PROTEIN I"/>
    <property type="match status" value="1"/>
</dbReference>
<evidence type="ECO:0000313" key="8">
    <source>
        <dbReference type="Proteomes" id="UP000694620"/>
    </source>
</evidence>
<accession>A0A8C4SMG5</accession>
<comment type="subcellular location">
    <subcellularLocation>
        <location evidence="2">Chromosome</location>
        <location evidence="2">Centromere</location>
    </subcellularLocation>
    <subcellularLocation>
        <location evidence="1">Nucleus</location>
    </subcellularLocation>
</comment>
<protein>
    <submittedName>
        <fullName evidence="7">Centromere protein I</fullName>
    </submittedName>
</protein>
<dbReference type="Ensembl" id="ENSECRT00000019557.1">
    <property type="protein sequence ID" value="ENSECRP00000019164.1"/>
    <property type="gene ID" value="ENSECRG00000012821.1"/>
</dbReference>
<dbReference type="GO" id="GO:0034080">
    <property type="term" value="P:CENP-A containing chromatin assembly"/>
    <property type="evidence" value="ECO:0007669"/>
    <property type="project" value="TreeGrafter"/>
</dbReference>
<gene>
    <name evidence="7" type="primary">CENPI</name>
    <name evidence="7" type="synonym">cenpi</name>
</gene>
<comment type="similarity">
    <text evidence="3">Belongs to the CENP-I/CTF3 family.</text>
</comment>
<evidence type="ECO:0000256" key="4">
    <source>
        <dbReference type="ARBA" id="ARBA00022454"/>
    </source>
</evidence>
<dbReference type="GO" id="GO:0000939">
    <property type="term" value="C:inner kinetochore"/>
    <property type="evidence" value="ECO:0007669"/>
    <property type="project" value="TreeGrafter"/>
</dbReference>
<evidence type="ECO:0000313" key="7">
    <source>
        <dbReference type="Ensembl" id="ENSECRP00000019164.1"/>
    </source>
</evidence>
<dbReference type="AlphaFoldDB" id="A0A8C4SMG5"/>
<sequence length="704" mass="81303">MEGRSLNYSLRQKKEAEDPMVRAHQYFDDAKPGILWKGNDILEMHLTNIENQAFGWGLSPVLIDVLLDFALGLKAGRATSARIMKCLIPATVVPENSLIKGVSWICVGTLPTNLQITFFRWFITMFDFIDSKEHLNSLYGILFYFLQDENLCPYVCNLLYLLTTRENVKPYRVRRVMDLYSKIGMQPYFKDLLALYKVLRPDLVSISIPSRSKNSFKNADTTWKAAILAVQKKKKSEISLTLTESSDLKKPRMQLSRKRKYNKMMTVPPVESRLPETTSLSFVNLTRPKMFPIVQLTSFQQLLQNIDKIELPSQMGSVLNSHLLLHYINCVKDDSVFLRFDYWLGHTLNEEFLHCKYASSSTEVQDFFNKLITAQSFLQEGFHSSEMFVYKFLQVWDTSLYRTQILSLLSCVSVGQKADLMQPLYEPLTSLFFSSSVYFKCSLFDCLNNLLVNWLTWHSVYATDAVDMSLPGHSPMNMNLSVVVKSISELIEFVGRIATIGLHLEGYHTLFLHFVLNFYETVCDMYLLYDLPLVIMPPAGVFYPALLSMDAINLNQLCHIMYRYRENLVAAKNPELQSKRRLYISSATYKECNQYVVTMVNYLWNSKAHVSSNTLDTGLNSEILKKANITDFKKRFNVVYHPALFGYALDFCKKCWTNKGQSNINSIKGKYWDYYLKYLYSQNLRGLKEFIESSVSRKAESTSD</sequence>
<evidence type="ECO:0000256" key="3">
    <source>
        <dbReference type="ARBA" id="ARBA00005470"/>
    </source>
</evidence>
<keyword evidence="6" id="KW-0137">Centromere</keyword>
<dbReference type="InterPro" id="IPR012485">
    <property type="entry name" value="CENP-I"/>
</dbReference>
<evidence type="ECO:0000256" key="6">
    <source>
        <dbReference type="ARBA" id="ARBA00023328"/>
    </source>
</evidence>
<reference evidence="7" key="3">
    <citation type="submission" date="2025-09" db="UniProtKB">
        <authorList>
            <consortium name="Ensembl"/>
        </authorList>
    </citation>
    <scope>IDENTIFICATION</scope>
</reference>
<reference evidence="7" key="2">
    <citation type="submission" date="2025-08" db="UniProtKB">
        <authorList>
            <consortium name="Ensembl"/>
        </authorList>
    </citation>
    <scope>IDENTIFICATION</scope>
</reference>
<name>A0A8C4SMG5_ERPCA</name>
<evidence type="ECO:0000256" key="2">
    <source>
        <dbReference type="ARBA" id="ARBA00004584"/>
    </source>
</evidence>
<dbReference type="GO" id="GO:0005634">
    <property type="term" value="C:nucleus"/>
    <property type="evidence" value="ECO:0007669"/>
    <property type="project" value="UniProtKB-SubCell"/>
</dbReference>
<proteinExistence type="inferred from homology"/>
<evidence type="ECO:0000256" key="1">
    <source>
        <dbReference type="ARBA" id="ARBA00004123"/>
    </source>
</evidence>
<dbReference type="Pfam" id="PF07778">
    <property type="entry name" value="CENP-I"/>
    <property type="match status" value="1"/>
</dbReference>
<reference evidence="7" key="1">
    <citation type="submission" date="2021-06" db="EMBL/GenBank/DDBJ databases">
        <authorList>
            <consortium name="Wellcome Sanger Institute Data Sharing"/>
        </authorList>
    </citation>
    <scope>NUCLEOTIDE SEQUENCE [LARGE SCALE GENOMIC DNA]</scope>
</reference>
<dbReference type="PANTHER" id="PTHR48208">
    <property type="entry name" value="CENTROMERE PROTEIN I"/>
    <property type="match status" value="1"/>
</dbReference>
<keyword evidence="4" id="KW-0158">Chromosome</keyword>
<dbReference type="GO" id="GO:0000070">
    <property type="term" value="P:mitotic sister chromatid segregation"/>
    <property type="evidence" value="ECO:0007669"/>
    <property type="project" value="TreeGrafter"/>
</dbReference>
<evidence type="ECO:0000256" key="5">
    <source>
        <dbReference type="ARBA" id="ARBA00023242"/>
    </source>
</evidence>
<keyword evidence="8" id="KW-1185">Reference proteome</keyword>